<proteinExistence type="predicted"/>
<evidence type="ECO:0008006" key="2">
    <source>
        <dbReference type="Google" id="ProtNLM"/>
    </source>
</evidence>
<evidence type="ECO:0000313" key="1">
    <source>
        <dbReference type="EMBL" id="MPL92153.1"/>
    </source>
</evidence>
<dbReference type="Pfam" id="PF09673">
    <property type="entry name" value="TrbC_Ftype"/>
    <property type="match status" value="1"/>
</dbReference>
<dbReference type="InterPro" id="IPR019106">
    <property type="entry name" value="T4SS_TrbC"/>
</dbReference>
<sequence>MADLAKEKLLRLLTAASAAIAISAATPAFPEEQPPVAFAPGATGAIRAPLTDIVRDAERRGEELGEELTIQPAQPGVEVKDLAQIRERALNDPRVKALLGVQEELDTEGAAEKYSATKGLLFASFSMPETSLRQMMREANTYGLTVVFRGFVNNSVFDTRARLEEVFAEDEDGEAFAIDPTLFQRFQIKAVPVLVVLAEELDTCTTPACETDLPPRHDRVAGNVPVETALRLIVAGAGDAAAVARDLMEGAK</sequence>
<reference evidence="1" key="1">
    <citation type="submission" date="2019-08" db="EMBL/GenBank/DDBJ databases">
        <authorList>
            <person name="Kucharzyk K."/>
            <person name="Murdoch R.W."/>
            <person name="Higgins S."/>
            <person name="Loffler F."/>
        </authorList>
    </citation>
    <scope>NUCLEOTIDE SEQUENCE</scope>
</reference>
<dbReference type="InterPro" id="IPR014113">
    <property type="entry name" value="T4SS_TrbC_subgr"/>
</dbReference>
<dbReference type="EMBL" id="VSSQ01000349">
    <property type="protein sequence ID" value="MPL92153.1"/>
    <property type="molecule type" value="Genomic_DNA"/>
</dbReference>
<dbReference type="NCBIfam" id="TIGR02742">
    <property type="entry name" value="TrbC_Ftype"/>
    <property type="match status" value="1"/>
</dbReference>
<accession>A0A644VNV9</accession>
<gene>
    <name evidence="1" type="ORF">SDC9_38250</name>
</gene>
<protein>
    <recommendedName>
        <fullName evidence="2">Type-F conjugative transfer system pilin assembly protein TrbC</fullName>
    </recommendedName>
</protein>
<dbReference type="AlphaFoldDB" id="A0A644VNV9"/>
<organism evidence="1">
    <name type="scientific">bioreactor metagenome</name>
    <dbReference type="NCBI Taxonomy" id="1076179"/>
    <lineage>
        <taxon>unclassified sequences</taxon>
        <taxon>metagenomes</taxon>
        <taxon>ecological metagenomes</taxon>
    </lineage>
</organism>
<name>A0A644VNV9_9ZZZZ</name>
<comment type="caution">
    <text evidence="1">The sequence shown here is derived from an EMBL/GenBank/DDBJ whole genome shotgun (WGS) entry which is preliminary data.</text>
</comment>